<evidence type="ECO:0000256" key="6">
    <source>
        <dbReference type="ARBA" id="ARBA00022692"/>
    </source>
</evidence>
<keyword evidence="19" id="KW-1185">Reference proteome</keyword>
<feature type="compositionally biased region" description="Polar residues" evidence="15">
    <location>
        <begin position="1458"/>
        <end position="1471"/>
    </location>
</feature>
<keyword evidence="5" id="KW-0808">Transferase</keyword>
<feature type="compositionally biased region" description="Low complexity" evidence="15">
    <location>
        <begin position="1426"/>
        <end position="1444"/>
    </location>
</feature>
<dbReference type="RefSeq" id="WP_313793821.1">
    <property type="nucleotide sequence ID" value="NZ_CP102453.1"/>
</dbReference>
<comment type="catalytic activity">
    <reaction evidence="13">
        <text>Preferential cleavage: (Ac)2-L-Lys-D-Ala-|-D-Ala. Also transpeptidation of peptidyl-alanyl moieties that are N-acyl substituents of D-alanine.</text>
        <dbReference type="EC" id="3.4.16.4"/>
    </reaction>
</comment>
<dbReference type="Gene3D" id="3.40.50.12800">
    <property type="match status" value="1"/>
</dbReference>
<evidence type="ECO:0000256" key="12">
    <source>
        <dbReference type="ARBA" id="ARBA00023316"/>
    </source>
</evidence>
<feature type="compositionally biased region" description="Acidic residues" evidence="15">
    <location>
        <begin position="1448"/>
        <end position="1457"/>
    </location>
</feature>
<keyword evidence="12" id="KW-0961">Cell wall biogenesis/degradation</keyword>
<organism evidence="18 19">
    <name type="scientific">Fundicoccus culcitae</name>
    <dbReference type="NCBI Taxonomy" id="2969821"/>
    <lineage>
        <taxon>Bacteria</taxon>
        <taxon>Bacillati</taxon>
        <taxon>Bacillota</taxon>
        <taxon>Bacilli</taxon>
        <taxon>Lactobacillales</taxon>
        <taxon>Aerococcaceae</taxon>
        <taxon>Fundicoccus</taxon>
    </lineage>
</organism>
<dbReference type="SUPFAM" id="SSF53955">
    <property type="entry name" value="Lysozyme-like"/>
    <property type="match status" value="1"/>
</dbReference>
<evidence type="ECO:0000256" key="7">
    <source>
        <dbReference type="ARBA" id="ARBA00022960"/>
    </source>
</evidence>
<evidence type="ECO:0000256" key="5">
    <source>
        <dbReference type="ARBA" id="ARBA00022679"/>
    </source>
</evidence>
<dbReference type="Gene3D" id="1.10.3810.10">
    <property type="entry name" value="Biosynthetic peptidoglycan transglycosylase-like"/>
    <property type="match status" value="1"/>
</dbReference>
<feature type="transmembrane region" description="Helical" evidence="16">
    <location>
        <begin position="655"/>
        <end position="680"/>
    </location>
</feature>
<comment type="catalytic activity">
    <reaction evidence="14">
        <text>[GlcNAc-(1-&gt;4)-Mur2Ac(oyl-L-Ala-gamma-D-Glu-L-Lys-D-Ala-D-Ala)](n)-di-trans,octa-cis-undecaprenyl diphosphate + beta-D-GlcNAc-(1-&gt;4)-Mur2Ac(oyl-L-Ala-gamma-D-Glu-L-Lys-D-Ala-D-Ala)-di-trans,octa-cis-undecaprenyl diphosphate = [GlcNAc-(1-&gt;4)-Mur2Ac(oyl-L-Ala-gamma-D-Glu-L-Lys-D-Ala-D-Ala)](n+1)-di-trans,octa-cis-undecaprenyl diphosphate + di-trans,octa-cis-undecaprenyl diphosphate + H(+)</text>
        <dbReference type="Rhea" id="RHEA:23708"/>
        <dbReference type="Rhea" id="RHEA-COMP:9602"/>
        <dbReference type="Rhea" id="RHEA-COMP:9603"/>
        <dbReference type="ChEBI" id="CHEBI:15378"/>
        <dbReference type="ChEBI" id="CHEBI:58405"/>
        <dbReference type="ChEBI" id="CHEBI:60033"/>
        <dbReference type="ChEBI" id="CHEBI:78435"/>
        <dbReference type="EC" id="2.4.99.28"/>
    </reaction>
</comment>
<evidence type="ECO:0000256" key="2">
    <source>
        <dbReference type="ARBA" id="ARBA00022645"/>
    </source>
</evidence>
<evidence type="ECO:0000256" key="8">
    <source>
        <dbReference type="ARBA" id="ARBA00022984"/>
    </source>
</evidence>
<evidence type="ECO:0000259" key="17">
    <source>
        <dbReference type="Pfam" id="PF00912"/>
    </source>
</evidence>
<keyword evidence="6 16" id="KW-0812">Transmembrane</keyword>
<feature type="compositionally biased region" description="Polar residues" evidence="15">
    <location>
        <begin position="115"/>
        <end position="130"/>
    </location>
</feature>
<protein>
    <submittedName>
        <fullName evidence="18">Penicillin-binding protein</fullName>
    </submittedName>
</protein>
<dbReference type="Pfam" id="PF00912">
    <property type="entry name" value="Transgly"/>
    <property type="match status" value="1"/>
</dbReference>
<feature type="compositionally biased region" description="Basic and acidic residues" evidence="15">
    <location>
        <begin position="134"/>
        <end position="146"/>
    </location>
</feature>
<keyword evidence="7" id="KW-0133">Cell shape</keyword>
<evidence type="ECO:0000313" key="18">
    <source>
        <dbReference type="EMBL" id="UUX34318.1"/>
    </source>
</evidence>
<name>A0ABY5P7D8_9LACT</name>
<keyword evidence="8" id="KW-0573">Peptidoglycan synthesis</keyword>
<evidence type="ECO:0000256" key="4">
    <source>
        <dbReference type="ARBA" id="ARBA00022676"/>
    </source>
</evidence>
<evidence type="ECO:0000256" key="1">
    <source>
        <dbReference type="ARBA" id="ARBA00022475"/>
    </source>
</evidence>
<dbReference type="PANTHER" id="PTHR32282">
    <property type="entry name" value="BINDING PROTEIN TRANSPEPTIDASE, PUTATIVE-RELATED"/>
    <property type="match status" value="1"/>
</dbReference>
<keyword evidence="3" id="KW-0645">Protease</keyword>
<feature type="compositionally biased region" description="Polar residues" evidence="15">
    <location>
        <begin position="148"/>
        <end position="173"/>
    </location>
</feature>
<feature type="region of interest" description="Disordered" evidence="15">
    <location>
        <begin position="274"/>
        <end position="402"/>
    </location>
</feature>
<feature type="compositionally biased region" description="Polar residues" evidence="15">
    <location>
        <begin position="331"/>
        <end position="340"/>
    </location>
</feature>
<keyword evidence="2" id="KW-0378">Hydrolase</keyword>
<dbReference type="InterPro" id="IPR023346">
    <property type="entry name" value="Lysozyme-like_dom_sf"/>
</dbReference>
<evidence type="ECO:0000256" key="16">
    <source>
        <dbReference type="SAM" id="Phobius"/>
    </source>
</evidence>
<feature type="compositionally biased region" description="Basic and acidic residues" evidence="15">
    <location>
        <begin position="34"/>
        <end position="65"/>
    </location>
</feature>
<keyword evidence="1" id="KW-1003">Cell membrane</keyword>
<dbReference type="Gene3D" id="3.40.710.10">
    <property type="entry name" value="DD-peptidase/beta-lactamase superfamily"/>
    <property type="match status" value="1"/>
</dbReference>
<dbReference type="InterPro" id="IPR012338">
    <property type="entry name" value="Beta-lactam/transpept-like"/>
</dbReference>
<evidence type="ECO:0000256" key="3">
    <source>
        <dbReference type="ARBA" id="ARBA00022670"/>
    </source>
</evidence>
<reference evidence="18 19" key="1">
    <citation type="submission" date="2022-08" db="EMBL/GenBank/DDBJ databases">
        <title>Aerococcaceae sp. nov isolated from spoiled eye mask.</title>
        <authorList>
            <person name="Zhou G."/>
            <person name="Xie X.-B."/>
            <person name="Shi Q.-S."/>
            <person name="Wang Y.-S."/>
            <person name="Wen X."/>
            <person name="Peng H."/>
            <person name="Yang X.-J."/>
            <person name="Tao H.-B."/>
            <person name="Huang X.-M."/>
        </authorList>
    </citation>
    <scope>NUCLEOTIDE SEQUENCE [LARGE SCALE GENOMIC DNA]</scope>
    <source>
        <strain evidence="19">DM20194951</strain>
    </source>
</reference>
<feature type="compositionally biased region" description="Basic and acidic residues" evidence="15">
    <location>
        <begin position="205"/>
        <end position="235"/>
    </location>
</feature>
<feature type="compositionally biased region" description="Basic and acidic residues" evidence="15">
    <location>
        <begin position="309"/>
        <end position="321"/>
    </location>
</feature>
<evidence type="ECO:0000313" key="19">
    <source>
        <dbReference type="Proteomes" id="UP001315967"/>
    </source>
</evidence>
<sequence>MAQDDHKKTQANKEQQAESNHYDVSFDYPTYADQKGHSDQLDTRKKTSESSNYHKWDNFYDDFKQKQRQQYLDSKHEKLDVASPSEEVESSVTSDVDVPKKHPDDGLAKHEQKTVKNTAQSQQTSQSPRGFTNLDKKNTKQDKVDQAETMSDSTTNQPNKASQPSPKMTQKTSVMLDRSIRHARTLFNSLNEENQAPAYNPYKSDVVDDYLKRKEDASNRARKKREEQQKQRLDDFIQQSSSLDKHYQKNKVVQEKNKQVVAETPEITTVKQTELTKEKDLSPVLQDKSMDEKVPQKVTQEVPQEVTEEVTKTVWEEENKPTHAAVEKQPATASTQQTDLPSPDDIAKERERRRKERIAQLENIHSDEELKQTYRPNYADKYTQPTDEKQKKVKTKPIRPAKNTLKQDQDTLLKPDTAVQETVELTATVAAVEHNEPEKDNHATTKIISRKALTRKGKLTDNTVYLDTTELKDALSASTKDFSRLASNQISQTLATDNEAKDLTINESQAVGKTKSFKLWPFKGRSHKTSETVNTQEQTQAIVPTDENDPLVELSSFNPADSTAIDVTPKDEATKSVETPDEIVAATETDKGSSPKVLSYTEVEPILIEEHTDSRSSKKAEQKQKRKNKYSLAGLNVKEKSIFGFNVFFNVVKRLAIYLIILVIFGGVAAVGAATGYFAYLVSETTPPTEAEMAADIHRLEQQSVLYYGNGEPIASIRSDVVRTAVALEDVSPYIIDGLIATEDEYFYEHPGVMPKAIIRAALQEVISPGTGTGGSTITQQLVKQQMLSNDVTFFRKANEILLALRLENYFDKDEILAAYLNVSPFGRNNNGDNVAGIDKASEGIFGVNPDEVNLPQAAFLIGLPQDPYTYTPYDQYGTIREDLQPGIDRMQEVLYRMYRDQKISQAEYEEAITYDITQDFLPTEPREEERQSYLYQAIMNGAIEQLMHLNVQADGAVWDDVNADVERYNEYYTQAEEQLRIGGYRVYGTIDREIYDQLQISAQEYINDVAVSYDGVYEDPETGEQFYYVEDIQNGLVVIENQTGRVLGFVAGTDYENNQIDHAFGMHRSPGSTIKPLAVYGPAIQHNIINPASIIPDTTYVQTFEDGTSWAPTNYGSVVSGDYLTARTALYRSDNIPAVRIYEQLLNQDIPVIDYLERMGFDTVDSYTAEDTSYLAFSLGGVTTGPTVFEQTRAFTTFANNGQYVDGYYIERIEDSYGNIVYQHDNEPVEVFSEDSNYLMIDMLRDTNVEGTGRTAGEQMTMAGDWIAKSGISENSKDVWYIASTPTITIGSWLGYDSRFYDYTIDVNDGYDRESVRSQRYWARVVNDLYALRPEIFGVEQTFQQPDSVQEQTILSRTGTLPGSITVGGVSINISQPVTTDLFKLSNPASNLSYNFMVGGNDETHAAFWNTYVAEERERQRQESIQRQQNANSSSSSNNGESSSVDETTESQDETNTDTPSESQDENANP</sequence>
<feature type="compositionally biased region" description="Basic and acidic residues" evidence="15">
    <location>
        <begin position="97"/>
        <end position="114"/>
    </location>
</feature>
<evidence type="ECO:0000256" key="10">
    <source>
        <dbReference type="ARBA" id="ARBA00023136"/>
    </source>
</evidence>
<keyword evidence="2" id="KW-0121">Carboxypeptidase</keyword>
<feature type="compositionally biased region" description="Low complexity" evidence="15">
    <location>
        <begin position="81"/>
        <end position="96"/>
    </location>
</feature>
<dbReference type="EMBL" id="CP102453">
    <property type="protein sequence ID" value="UUX34318.1"/>
    <property type="molecule type" value="Genomic_DNA"/>
</dbReference>
<dbReference type="InterPro" id="IPR050396">
    <property type="entry name" value="Glycosyltr_51/Transpeptidase"/>
</dbReference>
<keyword evidence="4" id="KW-0328">Glycosyltransferase</keyword>
<keyword evidence="10 16" id="KW-0472">Membrane</keyword>
<dbReference type="InterPro" id="IPR036950">
    <property type="entry name" value="PBP_transglycosylase"/>
</dbReference>
<evidence type="ECO:0000256" key="11">
    <source>
        <dbReference type="ARBA" id="ARBA00023268"/>
    </source>
</evidence>
<evidence type="ECO:0000256" key="15">
    <source>
        <dbReference type="SAM" id="MobiDB-lite"/>
    </source>
</evidence>
<keyword evidence="9 16" id="KW-1133">Transmembrane helix</keyword>
<proteinExistence type="predicted"/>
<feature type="region of interest" description="Disordered" evidence="15">
    <location>
        <begin position="1420"/>
        <end position="1471"/>
    </location>
</feature>
<dbReference type="Gene3D" id="3.90.1310.40">
    <property type="match status" value="1"/>
</dbReference>
<feature type="compositionally biased region" description="Low complexity" evidence="15">
    <location>
        <begin position="296"/>
        <end position="305"/>
    </location>
</feature>
<dbReference type="Proteomes" id="UP001315967">
    <property type="component" value="Chromosome"/>
</dbReference>
<evidence type="ECO:0000256" key="9">
    <source>
        <dbReference type="ARBA" id="ARBA00022989"/>
    </source>
</evidence>
<dbReference type="SUPFAM" id="SSF56601">
    <property type="entry name" value="beta-lactamase/transpeptidase-like"/>
    <property type="match status" value="1"/>
</dbReference>
<dbReference type="InterPro" id="IPR001264">
    <property type="entry name" value="Glyco_trans_51"/>
</dbReference>
<feature type="domain" description="Glycosyl transferase family 51" evidence="17">
    <location>
        <begin position="711"/>
        <end position="898"/>
    </location>
</feature>
<evidence type="ECO:0000256" key="14">
    <source>
        <dbReference type="ARBA" id="ARBA00049902"/>
    </source>
</evidence>
<keyword evidence="11" id="KW-0511">Multifunctional enzyme</keyword>
<gene>
    <name evidence="18" type="ORF">NRE15_01325</name>
</gene>
<feature type="region of interest" description="Disordered" evidence="15">
    <location>
        <begin position="1"/>
        <end position="239"/>
    </location>
</feature>
<accession>A0ABY5P7D8</accession>
<dbReference type="PANTHER" id="PTHR32282:SF32">
    <property type="entry name" value="PENICILLIN-BINDING PROTEIN 2A"/>
    <property type="match status" value="1"/>
</dbReference>
<evidence type="ECO:0000256" key="13">
    <source>
        <dbReference type="ARBA" id="ARBA00034000"/>
    </source>
</evidence>